<reference evidence="5 7" key="1">
    <citation type="submission" date="2014-12" db="EMBL/GenBank/DDBJ databases">
        <title>Draft genome sequences of 29 type strains of Enterococci.</title>
        <authorList>
            <person name="Zhong Z."/>
            <person name="Sun Z."/>
            <person name="Liu W."/>
            <person name="Zhang W."/>
            <person name="Zhang H."/>
        </authorList>
    </citation>
    <scope>NUCLEOTIDE SEQUENCE [LARGE SCALE GENOMIC DNA]</scope>
    <source>
        <strain evidence="5 7">DSM 22801</strain>
    </source>
</reference>
<keyword evidence="6" id="KW-1185">Reference proteome</keyword>
<dbReference type="EMBL" id="JXLC01000008">
    <property type="protein sequence ID" value="OJG92104.1"/>
    <property type="molecule type" value="Genomic_DNA"/>
</dbReference>
<evidence type="ECO:0000256" key="2">
    <source>
        <dbReference type="SAM" id="Phobius"/>
    </source>
</evidence>
<evidence type="ECO:0000259" key="3">
    <source>
        <dbReference type="PROSITE" id="PS51782"/>
    </source>
</evidence>
<keyword evidence="2" id="KW-0472">Membrane</keyword>
<dbReference type="OrthoDB" id="2194898at2"/>
<sequence length="179" mass="19384">MEEEYSRRKQQRPASASKFSIVTVILLLLINTIALGVLLFLNVQASSKQETQLNSIEKQVSQLEKGPRATEQADATDNTEHNVPVRESATQPSSINETSSTAESSSQPVQATPSTEVVGQQTERSTEPTTTPAATSYTVQSGDTLSVIAEKNKISLQDLMSKNNLTDSTVYIGQVLSLQ</sequence>
<dbReference type="SMART" id="SM00257">
    <property type="entry name" value="LysM"/>
    <property type="match status" value="1"/>
</dbReference>
<organism evidence="5 7">
    <name type="scientific">Enterococcus silesiacus</name>
    <dbReference type="NCBI Taxonomy" id="332949"/>
    <lineage>
        <taxon>Bacteria</taxon>
        <taxon>Bacillati</taxon>
        <taxon>Bacillota</taxon>
        <taxon>Bacilli</taxon>
        <taxon>Lactobacillales</taxon>
        <taxon>Enterococcaceae</taxon>
        <taxon>Enterococcus</taxon>
    </lineage>
</organism>
<protein>
    <recommendedName>
        <fullName evidence="3">LysM domain-containing protein</fullName>
    </recommendedName>
</protein>
<keyword evidence="2" id="KW-1133">Transmembrane helix</keyword>
<evidence type="ECO:0000313" key="6">
    <source>
        <dbReference type="Proteomes" id="UP000065511"/>
    </source>
</evidence>
<dbReference type="KEGG" id="ess:ATZ33_10785"/>
<evidence type="ECO:0000313" key="5">
    <source>
        <dbReference type="EMBL" id="OJG92104.1"/>
    </source>
</evidence>
<dbReference type="RefSeq" id="WP_071877415.1">
    <property type="nucleotide sequence ID" value="NZ_JXLC01000008.1"/>
</dbReference>
<feature type="domain" description="LysM" evidence="3">
    <location>
        <begin position="135"/>
        <end position="178"/>
    </location>
</feature>
<dbReference type="InterPro" id="IPR018392">
    <property type="entry name" value="LysM"/>
</dbReference>
<feature type="compositionally biased region" description="Low complexity" evidence="1">
    <location>
        <begin position="127"/>
        <end position="136"/>
    </location>
</feature>
<dbReference type="Pfam" id="PF01476">
    <property type="entry name" value="LysM"/>
    <property type="match status" value="1"/>
</dbReference>
<name>A0A0S3KC99_9ENTE</name>
<evidence type="ECO:0000313" key="4">
    <source>
        <dbReference type="EMBL" id="ALS01844.1"/>
    </source>
</evidence>
<reference evidence="4 6" key="2">
    <citation type="submission" date="2015-12" db="EMBL/GenBank/DDBJ databases">
        <authorList>
            <person name="Lauer A."/>
            <person name="Humrighouse B."/>
            <person name="Loparev V."/>
            <person name="Shewmaker P.L."/>
            <person name="Whitney A.M."/>
            <person name="McLaughlin R.W."/>
        </authorList>
    </citation>
    <scope>NUCLEOTIDE SEQUENCE [LARGE SCALE GENOMIC DNA]</scope>
    <source>
        <strain evidence="4 6">LMG 23085</strain>
    </source>
</reference>
<dbReference type="InterPro" id="IPR036779">
    <property type="entry name" value="LysM_dom_sf"/>
</dbReference>
<feature type="compositionally biased region" description="Polar residues" evidence="1">
    <location>
        <begin position="88"/>
        <end position="121"/>
    </location>
</feature>
<dbReference type="CDD" id="cd00118">
    <property type="entry name" value="LysM"/>
    <property type="match status" value="1"/>
</dbReference>
<keyword evidence="2" id="KW-0812">Transmembrane</keyword>
<dbReference type="PANTHER" id="PTHR33734:SF22">
    <property type="entry name" value="MEMBRANE-BOUND LYTIC MUREIN TRANSGLYCOSYLASE D"/>
    <property type="match status" value="1"/>
</dbReference>
<proteinExistence type="predicted"/>
<dbReference type="PROSITE" id="PS51782">
    <property type="entry name" value="LYSM"/>
    <property type="match status" value="1"/>
</dbReference>
<dbReference type="Proteomes" id="UP000065511">
    <property type="component" value="Chromosome"/>
</dbReference>
<dbReference type="GO" id="GO:0008932">
    <property type="term" value="F:lytic endotransglycosylase activity"/>
    <property type="evidence" value="ECO:0007669"/>
    <property type="project" value="TreeGrafter"/>
</dbReference>
<dbReference type="Gene3D" id="3.10.350.10">
    <property type="entry name" value="LysM domain"/>
    <property type="match status" value="1"/>
</dbReference>
<dbReference type="SUPFAM" id="SSF54106">
    <property type="entry name" value="LysM domain"/>
    <property type="match status" value="1"/>
</dbReference>
<gene>
    <name evidence="4" type="ORF">ATZ33_10785</name>
    <name evidence="5" type="ORF">RV15_GL003489</name>
</gene>
<evidence type="ECO:0000256" key="1">
    <source>
        <dbReference type="SAM" id="MobiDB-lite"/>
    </source>
</evidence>
<evidence type="ECO:0000313" key="7">
    <source>
        <dbReference type="Proteomes" id="UP000183039"/>
    </source>
</evidence>
<feature type="transmembrane region" description="Helical" evidence="2">
    <location>
        <begin position="21"/>
        <end position="41"/>
    </location>
</feature>
<feature type="region of interest" description="Disordered" evidence="1">
    <location>
        <begin position="58"/>
        <end position="136"/>
    </location>
</feature>
<accession>A0A0S3KC99</accession>
<dbReference type="PANTHER" id="PTHR33734">
    <property type="entry name" value="LYSM DOMAIN-CONTAINING GPI-ANCHORED PROTEIN 2"/>
    <property type="match status" value="1"/>
</dbReference>
<dbReference type="Proteomes" id="UP000183039">
    <property type="component" value="Unassembled WGS sequence"/>
</dbReference>
<dbReference type="EMBL" id="CP013614">
    <property type="protein sequence ID" value="ALS01844.1"/>
    <property type="molecule type" value="Genomic_DNA"/>
</dbReference>
<dbReference type="AlphaFoldDB" id="A0A0S3KC99"/>